<reference evidence="2 3" key="1">
    <citation type="submission" date="2014-12" db="EMBL/GenBank/DDBJ databases">
        <title>Frankia sp. BMG5.1 draft genome.</title>
        <authorList>
            <person name="Gtari M."/>
            <person name="Ghodhbane-Gtari F."/>
            <person name="Nouioui I."/>
            <person name="Ktari A."/>
            <person name="Hezbri K."/>
            <person name="Mimouni W."/>
            <person name="Sbissi I."/>
            <person name="Ayari A."/>
            <person name="Yamanaka T."/>
            <person name="Normand P."/>
            <person name="Tisa L.S."/>
            <person name="Boudabous A."/>
        </authorList>
    </citation>
    <scope>NUCLEOTIDE SEQUENCE [LARGE SCALE GENOMIC DNA]</scope>
    <source>
        <strain evidence="2 3">BMG5.1</strain>
    </source>
</reference>
<gene>
    <name evidence="2" type="ORF">FrCorBMG51_01065</name>
</gene>
<feature type="region of interest" description="Disordered" evidence="1">
    <location>
        <begin position="1"/>
        <end position="37"/>
    </location>
</feature>
<feature type="compositionally biased region" description="Basic and acidic residues" evidence="1">
    <location>
        <begin position="23"/>
        <end position="37"/>
    </location>
</feature>
<dbReference type="EMBL" id="JWIO01000001">
    <property type="protein sequence ID" value="KLL13154.1"/>
    <property type="molecule type" value="Genomic_DNA"/>
</dbReference>
<name>A0ABR5F8Y1_9ACTN</name>
<organism evidence="2 3">
    <name type="scientific">Protofrankia coriariae</name>
    <dbReference type="NCBI Taxonomy" id="1562887"/>
    <lineage>
        <taxon>Bacteria</taxon>
        <taxon>Bacillati</taxon>
        <taxon>Actinomycetota</taxon>
        <taxon>Actinomycetes</taxon>
        <taxon>Frankiales</taxon>
        <taxon>Frankiaceae</taxon>
        <taxon>Protofrankia</taxon>
    </lineage>
</organism>
<keyword evidence="3" id="KW-1185">Reference proteome</keyword>
<feature type="non-terminal residue" evidence="2">
    <location>
        <position position="37"/>
    </location>
</feature>
<keyword evidence="2" id="KW-0808">Transferase</keyword>
<evidence type="ECO:0000256" key="1">
    <source>
        <dbReference type="SAM" id="MobiDB-lite"/>
    </source>
</evidence>
<protein>
    <submittedName>
        <fullName evidence="2">Glycosyl transferase</fullName>
    </submittedName>
</protein>
<dbReference type="GO" id="GO:0016740">
    <property type="term" value="F:transferase activity"/>
    <property type="evidence" value="ECO:0007669"/>
    <property type="project" value="UniProtKB-KW"/>
</dbReference>
<accession>A0ABR5F8Y1</accession>
<evidence type="ECO:0000313" key="3">
    <source>
        <dbReference type="Proteomes" id="UP000035425"/>
    </source>
</evidence>
<proteinExistence type="predicted"/>
<dbReference type="Proteomes" id="UP000035425">
    <property type="component" value="Unassembled WGS sequence"/>
</dbReference>
<comment type="caution">
    <text evidence="2">The sequence shown here is derived from an EMBL/GenBank/DDBJ whole genome shotgun (WGS) entry which is preliminary data.</text>
</comment>
<evidence type="ECO:0000313" key="2">
    <source>
        <dbReference type="EMBL" id="KLL13154.1"/>
    </source>
</evidence>
<sequence length="37" mass="3941">MAVTATYPTVDGGEPRTTVVTKSNRDGLSPRERLAPP</sequence>